<feature type="region of interest" description="Disordered" evidence="9">
    <location>
        <begin position="1"/>
        <end position="39"/>
    </location>
</feature>
<evidence type="ECO:0000256" key="1">
    <source>
        <dbReference type="ARBA" id="ARBA00004240"/>
    </source>
</evidence>
<gene>
    <name evidence="11" type="ORF">JR316_002460</name>
</gene>
<dbReference type="GO" id="GO:0006004">
    <property type="term" value="P:fucose metabolic process"/>
    <property type="evidence" value="ECO:0007669"/>
    <property type="project" value="UniProtKB-KW"/>
</dbReference>
<evidence type="ECO:0000256" key="7">
    <source>
        <dbReference type="ARBA" id="ARBA00025803"/>
    </source>
</evidence>
<comment type="caution">
    <text evidence="11">The sequence shown here is derived from an EMBL/GenBank/DDBJ whole genome shotgun (WGS) entry which is preliminary data.</text>
</comment>
<feature type="compositionally biased region" description="Basic and acidic residues" evidence="9">
    <location>
        <begin position="1"/>
        <end position="13"/>
    </location>
</feature>
<dbReference type="InterPro" id="IPR019378">
    <property type="entry name" value="GDP-Fuc_O-FucTrfase"/>
</dbReference>
<name>A0A8H8CPK3_PSICU</name>
<keyword evidence="10" id="KW-0812">Transmembrane</keyword>
<dbReference type="EMBL" id="JAFIQS010000002">
    <property type="protein sequence ID" value="KAG5172955.1"/>
    <property type="molecule type" value="Genomic_DNA"/>
</dbReference>
<dbReference type="OrthoDB" id="423313at2759"/>
<keyword evidence="10" id="KW-1133">Transmembrane helix</keyword>
<evidence type="ECO:0000256" key="10">
    <source>
        <dbReference type="SAM" id="Phobius"/>
    </source>
</evidence>
<evidence type="ECO:0000256" key="8">
    <source>
        <dbReference type="ARBA" id="ARBA00026232"/>
    </source>
</evidence>
<proteinExistence type="inferred from homology"/>
<keyword evidence="5" id="KW-0294">Fucose metabolism</keyword>
<comment type="similarity">
    <text evidence="7">Belongs to the glycosyltransferase 68 family.</text>
</comment>
<comment type="pathway">
    <text evidence="2">Protein modification; protein glycosylation.</text>
</comment>
<dbReference type="GO" id="GO:0005783">
    <property type="term" value="C:endoplasmic reticulum"/>
    <property type="evidence" value="ECO:0007669"/>
    <property type="project" value="UniProtKB-SubCell"/>
</dbReference>
<keyword evidence="10" id="KW-0472">Membrane</keyword>
<dbReference type="GO" id="GO:0046922">
    <property type="term" value="F:peptide-O-fucosyltransferase activity"/>
    <property type="evidence" value="ECO:0007669"/>
    <property type="project" value="InterPro"/>
</dbReference>
<protein>
    <recommendedName>
        <fullName evidence="8">GDP-fucose protein O-fucosyltransferase 2</fullName>
    </recommendedName>
</protein>
<feature type="transmembrane region" description="Helical" evidence="10">
    <location>
        <begin position="63"/>
        <end position="80"/>
    </location>
</feature>
<evidence type="ECO:0000256" key="4">
    <source>
        <dbReference type="ARBA" id="ARBA00022824"/>
    </source>
</evidence>
<reference evidence="11" key="1">
    <citation type="submission" date="2021-02" db="EMBL/GenBank/DDBJ databases">
        <title>Psilocybe cubensis genome.</title>
        <authorList>
            <person name="Mckernan K.J."/>
            <person name="Crawford S."/>
            <person name="Trippe A."/>
            <person name="Kane L.T."/>
            <person name="Mclaughlin S."/>
        </authorList>
    </citation>
    <scope>NUCLEOTIDE SEQUENCE [LARGE SCALE GENOMIC DNA]</scope>
    <source>
        <strain evidence="11">MGC-MH-2018</strain>
    </source>
</reference>
<accession>A0A8H8CPK3</accession>
<keyword evidence="6" id="KW-0119">Carbohydrate metabolism</keyword>
<dbReference type="Gene3D" id="3.40.50.11350">
    <property type="match status" value="1"/>
</dbReference>
<dbReference type="CDD" id="cd11296">
    <property type="entry name" value="O-FucT_like"/>
    <property type="match status" value="1"/>
</dbReference>
<evidence type="ECO:0000256" key="6">
    <source>
        <dbReference type="ARBA" id="ARBA00023277"/>
    </source>
</evidence>
<dbReference type="Pfam" id="PF10250">
    <property type="entry name" value="O-FucT"/>
    <property type="match status" value="1"/>
</dbReference>
<feature type="compositionally biased region" description="Low complexity" evidence="9">
    <location>
        <begin position="24"/>
        <end position="33"/>
    </location>
</feature>
<evidence type="ECO:0000256" key="3">
    <source>
        <dbReference type="ARBA" id="ARBA00022679"/>
    </source>
</evidence>
<dbReference type="InterPro" id="IPR045130">
    <property type="entry name" value="OFUT2-like"/>
</dbReference>
<evidence type="ECO:0000256" key="9">
    <source>
        <dbReference type="SAM" id="MobiDB-lite"/>
    </source>
</evidence>
<dbReference type="PANTHER" id="PTHR13398">
    <property type="entry name" value="GDP-FUCOSE PROTEIN O-FUCOSYLTRANSFERASE 2"/>
    <property type="match status" value="1"/>
</dbReference>
<organism evidence="11">
    <name type="scientific">Psilocybe cubensis</name>
    <name type="common">Psychedelic mushroom</name>
    <name type="synonym">Stropharia cubensis</name>
    <dbReference type="NCBI Taxonomy" id="181762"/>
    <lineage>
        <taxon>Eukaryota</taxon>
        <taxon>Fungi</taxon>
        <taxon>Dikarya</taxon>
        <taxon>Basidiomycota</taxon>
        <taxon>Agaricomycotina</taxon>
        <taxon>Agaricomycetes</taxon>
        <taxon>Agaricomycetidae</taxon>
        <taxon>Agaricales</taxon>
        <taxon>Agaricineae</taxon>
        <taxon>Strophariaceae</taxon>
        <taxon>Psilocybe</taxon>
    </lineage>
</organism>
<dbReference type="AlphaFoldDB" id="A0A8H8CPK3"/>
<evidence type="ECO:0000313" key="11">
    <source>
        <dbReference type="EMBL" id="KAG5172955.1"/>
    </source>
</evidence>
<dbReference type="PANTHER" id="PTHR13398:SF0">
    <property type="entry name" value="GDP-FUCOSE PROTEIN O-FUCOSYLTRANSFERASE 2"/>
    <property type="match status" value="1"/>
</dbReference>
<comment type="subcellular location">
    <subcellularLocation>
        <location evidence="1">Endoplasmic reticulum</location>
    </subcellularLocation>
</comment>
<evidence type="ECO:0000256" key="5">
    <source>
        <dbReference type="ARBA" id="ARBA00023253"/>
    </source>
</evidence>
<sequence length="531" mass="60698">MVNERVHISDRYFRPRAGTGGSLPLGSTGPSGSKTRQRHGSRIQRFLQRLRMWFMLSTRGRRTLAAVVFFFSVLLCIFILEPHKVYPSNRFALREFNIRRWGAAKGAEVSSEAVNGPATRKFRGECCIGFVLLKPSRLNGRNHADNLRNDTSYITSWSNAGFTNQFMGYVNMIYLGLLTDRVPILPPFAPDHHISSSAGIIPFGDLFDLDHLRKQLRTPILEWRDVKALPSRYSADPYSTREVEPLGCWTTRKESEGNPIRAENVVHHLGLDVSYTRVPSHTRLDPSNPEETHVVFPHLAALIYPIDPIADPESFRTLAPSPGGHWDTPESQLSCFDTMYYATSGAKAFEWQYSWSPVWRTVGRHVRFTREIEDLGYQYLSNVFGLDEAEEVPPFIIVHIRRGDFAMFCSHSGQVDCFPPLSTYKKRVDDVKMELMERDIPVTNVVVVSDEKSPRFWANVKNQEWFYINHTAERTLERFGEWYPPLVDIVVQSYAFGFVGTEDSTFSLVGQRRVEDWNGGVTMNVKVQVGY</sequence>
<keyword evidence="4" id="KW-0256">Endoplasmic reticulum</keyword>
<evidence type="ECO:0000256" key="2">
    <source>
        <dbReference type="ARBA" id="ARBA00004922"/>
    </source>
</evidence>
<keyword evidence="3" id="KW-0808">Transferase</keyword>